<evidence type="ECO:0000313" key="1">
    <source>
        <dbReference type="EMBL" id="KAL0431522.1"/>
    </source>
</evidence>
<reference evidence="1" key="1">
    <citation type="submission" date="2020-06" db="EMBL/GenBank/DDBJ databases">
        <authorList>
            <person name="Li T."/>
            <person name="Hu X."/>
            <person name="Zhang T."/>
            <person name="Song X."/>
            <person name="Zhang H."/>
            <person name="Dai N."/>
            <person name="Sheng W."/>
            <person name="Hou X."/>
            <person name="Wei L."/>
        </authorList>
    </citation>
    <scope>NUCLEOTIDE SEQUENCE</scope>
    <source>
        <strain evidence="1">G02</strain>
        <tissue evidence="1">Leaf</tissue>
    </source>
</reference>
<organism evidence="1">
    <name type="scientific">Sesamum radiatum</name>
    <name type="common">Black benniseed</name>
    <dbReference type="NCBI Taxonomy" id="300843"/>
    <lineage>
        <taxon>Eukaryota</taxon>
        <taxon>Viridiplantae</taxon>
        <taxon>Streptophyta</taxon>
        <taxon>Embryophyta</taxon>
        <taxon>Tracheophyta</taxon>
        <taxon>Spermatophyta</taxon>
        <taxon>Magnoliopsida</taxon>
        <taxon>eudicotyledons</taxon>
        <taxon>Gunneridae</taxon>
        <taxon>Pentapetalae</taxon>
        <taxon>asterids</taxon>
        <taxon>lamiids</taxon>
        <taxon>Lamiales</taxon>
        <taxon>Pedaliaceae</taxon>
        <taxon>Sesamum</taxon>
    </lineage>
</organism>
<comment type="caution">
    <text evidence="1">The sequence shown here is derived from an EMBL/GenBank/DDBJ whole genome shotgun (WGS) entry which is preliminary data.</text>
</comment>
<proteinExistence type="predicted"/>
<sequence>MRYSEEEIRRKREKVIETIPRIVYRMGNGKFEDAFDIALDGVLERIKEEREWPSDR</sequence>
<dbReference type="EMBL" id="JACGWJ010000003">
    <property type="protein sequence ID" value="KAL0431522.1"/>
    <property type="molecule type" value="Genomic_DNA"/>
</dbReference>
<reference evidence="1" key="2">
    <citation type="journal article" date="2024" name="Plant">
        <title>Genomic evolution and insights into agronomic trait innovations of Sesamum species.</title>
        <authorList>
            <person name="Miao H."/>
            <person name="Wang L."/>
            <person name="Qu L."/>
            <person name="Liu H."/>
            <person name="Sun Y."/>
            <person name="Le M."/>
            <person name="Wang Q."/>
            <person name="Wei S."/>
            <person name="Zheng Y."/>
            <person name="Lin W."/>
            <person name="Duan Y."/>
            <person name="Cao H."/>
            <person name="Xiong S."/>
            <person name="Wang X."/>
            <person name="Wei L."/>
            <person name="Li C."/>
            <person name="Ma Q."/>
            <person name="Ju M."/>
            <person name="Zhao R."/>
            <person name="Li G."/>
            <person name="Mu C."/>
            <person name="Tian Q."/>
            <person name="Mei H."/>
            <person name="Zhang T."/>
            <person name="Gao T."/>
            <person name="Zhang H."/>
        </authorList>
    </citation>
    <scope>NUCLEOTIDE SEQUENCE</scope>
    <source>
        <strain evidence="1">G02</strain>
    </source>
</reference>
<name>A0AAW2VU74_SESRA</name>
<accession>A0AAW2VU74</accession>
<dbReference type="AlphaFoldDB" id="A0AAW2VU74"/>
<gene>
    <name evidence="1" type="ORF">Sradi_0778200</name>
</gene>
<keyword evidence="1" id="KW-0808">Transferase</keyword>
<keyword evidence="1" id="KW-0328">Glycosyltransferase</keyword>
<dbReference type="GO" id="GO:0016757">
    <property type="term" value="F:glycosyltransferase activity"/>
    <property type="evidence" value="ECO:0007669"/>
    <property type="project" value="UniProtKB-KW"/>
</dbReference>
<protein>
    <submittedName>
        <fullName evidence="1">Xyloglucan galactosyltransferase XLT2</fullName>
    </submittedName>
</protein>